<evidence type="ECO:0000256" key="1">
    <source>
        <dbReference type="ARBA" id="ARBA00022741"/>
    </source>
</evidence>
<evidence type="ECO:0000313" key="5">
    <source>
        <dbReference type="Proteomes" id="UP001141552"/>
    </source>
</evidence>
<dbReference type="PROSITE" id="PS50011">
    <property type="entry name" value="PROTEIN_KINASE_DOM"/>
    <property type="match status" value="1"/>
</dbReference>
<dbReference type="GO" id="GO:0005524">
    <property type="term" value="F:ATP binding"/>
    <property type="evidence" value="ECO:0007669"/>
    <property type="project" value="UniProtKB-KW"/>
</dbReference>
<dbReference type="AlphaFoldDB" id="A0A9Q0FQT9"/>
<organism evidence="4 5">
    <name type="scientific">Turnera subulata</name>
    <dbReference type="NCBI Taxonomy" id="218843"/>
    <lineage>
        <taxon>Eukaryota</taxon>
        <taxon>Viridiplantae</taxon>
        <taxon>Streptophyta</taxon>
        <taxon>Embryophyta</taxon>
        <taxon>Tracheophyta</taxon>
        <taxon>Spermatophyta</taxon>
        <taxon>Magnoliopsida</taxon>
        <taxon>eudicotyledons</taxon>
        <taxon>Gunneridae</taxon>
        <taxon>Pentapetalae</taxon>
        <taxon>rosids</taxon>
        <taxon>fabids</taxon>
        <taxon>Malpighiales</taxon>
        <taxon>Passifloraceae</taxon>
        <taxon>Turnera</taxon>
    </lineage>
</organism>
<dbReference type="GO" id="GO:0005886">
    <property type="term" value="C:plasma membrane"/>
    <property type="evidence" value="ECO:0007669"/>
    <property type="project" value="TreeGrafter"/>
</dbReference>
<dbReference type="SUPFAM" id="SSF56112">
    <property type="entry name" value="Protein kinase-like (PK-like)"/>
    <property type="match status" value="1"/>
</dbReference>
<reference evidence="4" key="2">
    <citation type="journal article" date="2023" name="Plants (Basel)">
        <title>Annotation of the Turnera subulata (Passifloraceae) Draft Genome Reveals the S-Locus Evolved after the Divergence of Turneroideae from Passifloroideae in a Stepwise Manner.</title>
        <authorList>
            <person name="Henning P.M."/>
            <person name="Roalson E.H."/>
            <person name="Mir W."/>
            <person name="McCubbin A.G."/>
            <person name="Shore J.S."/>
        </authorList>
    </citation>
    <scope>NUCLEOTIDE SEQUENCE</scope>
    <source>
        <strain evidence="4">F60SS</strain>
    </source>
</reference>
<keyword evidence="1" id="KW-0547">Nucleotide-binding</keyword>
<reference evidence="4" key="1">
    <citation type="submission" date="2022-02" db="EMBL/GenBank/DDBJ databases">
        <authorList>
            <person name="Henning P.M."/>
            <person name="McCubbin A.G."/>
            <person name="Shore J.S."/>
        </authorList>
    </citation>
    <scope>NUCLEOTIDE SEQUENCE</scope>
    <source>
        <strain evidence="4">F60SS</strain>
        <tissue evidence="4">Leaves</tissue>
    </source>
</reference>
<proteinExistence type="predicted"/>
<dbReference type="InterPro" id="IPR000719">
    <property type="entry name" value="Prot_kinase_dom"/>
</dbReference>
<keyword evidence="5" id="KW-1185">Reference proteome</keyword>
<protein>
    <recommendedName>
        <fullName evidence="3">Protein kinase domain-containing protein</fullName>
    </recommendedName>
</protein>
<dbReference type="Gene3D" id="3.30.200.20">
    <property type="entry name" value="Phosphorylase Kinase, domain 1"/>
    <property type="match status" value="1"/>
</dbReference>
<dbReference type="Gene3D" id="1.10.510.10">
    <property type="entry name" value="Transferase(Phosphotransferase) domain 1"/>
    <property type="match status" value="1"/>
</dbReference>
<sequence>MILEFLCIPHPLPRSILKSLHFVSSPSHYGRRSLQEDTNLQLFSYDDLRIFTNDFSDENRIDDFQFGKLFRGRIQDREVVVKIWQPGGIYRGGHDNNTLRLRDEIILLQLPELICNPNLVELIGYCREGEHIGVVYDLKALDTVFNLIRKGSLTWLHIVKIGIGFASLLKFLHTDNPPLQSYIVCNISPSHIILDKDFFPMLIDYGELSGGILPDSRPVKGMGPRGCFGYMRDAYAYTQKNDVYAYGSVLLSLICKRVFTEEDRLSYRPYVAEWAESRFKASLFSSLVDQSFVKEEGYFHRDAIEVTKLAIQCVAYYSEDRPTMEQEGVAIEEVSEAVVGALRVELASTAVYAPLVPAELGGPGQRRFCVPTLKACELQFTFSGVSWFPANATMITSTITVFSGQ</sequence>
<dbReference type="GO" id="GO:0004672">
    <property type="term" value="F:protein kinase activity"/>
    <property type="evidence" value="ECO:0007669"/>
    <property type="project" value="InterPro"/>
</dbReference>
<dbReference type="EMBL" id="JAKUCV010004597">
    <property type="protein sequence ID" value="KAJ4834877.1"/>
    <property type="molecule type" value="Genomic_DNA"/>
</dbReference>
<comment type="caution">
    <text evidence="4">The sequence shown here is derived from an EMBL/GenBank/DDBJ whole genome shotgun (WGS) entry which is preliminary data.</text>
</comment>
<keyword evidence="2" id="KW-0067">ATP-binding</keyword>
<feature type="domain" description="Protein kinase" evidence="3">
    <location>
        <begin position="55"/>
        <end position="339"/>
    </location>
</feature>
<name>A0A9Q0FQT9_9ROSI</name>
<dbReference type="OrthoDB" id="1711336at2759"/>
<evidence type="ECO:0000256" key="2">
    <source>
        <dbReference type="ARBA" id="ARBA00022840"/>
    </source>
</evidence>
<evidence type="ECO:0000259" key="3">
    <source>
        <dbReference type="PROSITE" id="PS50011"/>
    </source>
</evidence>
<accession>A0A9Q0FQT9</accession>
<dbReference type="PANTHER" id="PTHR27001:SF931">
    <property type="entry name" value="OS11G0664100 PROTEIN"/>
    <property type="match status" value="1"/>
</dbReference>
<dbReference type="SMART" id="SM00220">
    <property type="entry name" value="S_TKc"/>
    <property type="match status" value="1"/>
</dbReference>
<evidence type="ECO:0000313" key="4">
    <source>
        <dbReference type="EMBL" id="KAJ4834877.1"/>
    </source>
</evidence>
<gene>
    <name evidence="4" type="ORF">Tsubulata_036772</name>
</gene>
<dbReference type="InterPro" id="IPR011009">
    <property type="entry name" value="Kinase-like_dom_sf"/>
</dbReference>
<dbReference type="PANTHER" id="PTHR27001">
    <property type="entry name" value="OS01G0253100 PROTEIN"/>
    <property type="match status" value="1"/>
</dbReference>
<dbReference type="Proteomes" id="UP001141552">
    <property type="component" value="Unassembled WGS sequence"/>
</dbReference>